<evidence type="ECO:0000256" key="47">
    <source>
        <dbReference type="ARBA" id="ARBA00023184"/>
    </source>
</evidence>
<dbReference type="GO" id="GO:0003724">
    <property type="term" value="F:RNA helicase activity"/>
    <property type="evidence" value="ECO:0007669"/>
    <property type="project" value="UniProtKB-EC"/>
</dbReference>
<evidence type="ECO:0000256" key="12">
    <source>
        <dbReference type="ARBA" id="ARBA00022484"/>
    </source>
</evidence>
<keyword evidence="22 58" id="KW-0812">Transmembrane</keyword>
<evidence type="ECO:0000256" key="55">
    <source>
        <dbReference type="ARBA" id="ARBA00047631"/>
    </source>
</evidence>
<evidence type="ECO:0000256" key="52">
    <source>
        <dbReference type="ARBA" id="ARBA00023280"/>
    </source>
</evidence>
<dbReference type="GO" id="GO:0004252">
    <property type="term" value="F:serine-type endopeptidase activity"/>
    <property type="evidence" value="ECO:0007669"/>
    <property type="project" value="InterPro"/>
</dbReference>
<dbReference type="GO" id="GO:0033650">
    <property type="term" value="C:host cell mitochondrion"/>
    <property type="evidence" value="ECO:0007669"/>
    <property type="project" value="UniProtKB-SubCell"/>
</dbReference>
<evidence type="ECO:0000313" key="63">
    <source>
        <dbReference type="EMBL" id="CAI5760841.1"/>
    </source>
</evidence>
<keyword evidence="54" id="KW-0407">Ion channel</keyword>
<dbReference type="Gene3D" id="2.20.25.210">
    <property type="entry name" value="Hepatitis C NS5A, domain 1B"/>
    <property type="match status" value="1"/>
</dbReference>
<dbReference type="GO" id="GO:0019031">
    <property type="term" value="C:viral envelope"/>
    <property type="evidence" value="ECO:0007669"/>
    <property type="project" value="UniProtKB-KW"/>
</dbReference>
<dbReference type="GO" id="GO:0039502">
    <property type="term" value="P:symbiont-mediated suppression of host type I interferon-mediated signaling pathway"/>
    <property type="evidence" value="ECO:0007669"/>
    <property type="project" value="UniProtKB-KW"/>
</dbReference>
<evidence type="ECO:0000256" key="33">
    <source>
        <dbReference type="ARBA" id="ARBA00022840"/>
    </source>
</evidence>
<evidence type="ECO:0000256" key="35">
    <source>
        <dbReference type="ARBA" id="ARBA00022870"/>
    </source>
</evidence>
<dbReference type="GO" id="GO:0017111">
    <property type="term" value="F:ribonucleoside triphosphate phosphatase activity"/>
    <property type="evidence" value="ECO:0007669"/>
    <property type="project" value="UniProtKB-EC"/>
</dbReference>
<evidence type="ECO:0000256" key="31">
    <source>
        <dbReference type="ARBA" id="ARBA00022825"/>
    </source>
</evidence>
<keyword evidence="40" id="KW-1182">Viral ion channel</keyword>
<evidence type="ECO:0000256" key="14">
    <source>
        <dbReference type="ARBA" id="ARBA00022510"/>
    </source>
</evidence>
<evidence type="ECO:0000256" key="18">
    <source>
        <dbReference type="ARBA" id="ARBA00022595"/>
    </source>
</evidence>
<dbReference type="GO" id="GO:0019062">
    <property type="term" value="P:virion attachment to host cell"/>
    <property type="evidence" value="ECO:0007669"/>
    <property type="project" value="UniProtKB-KW"/>
</dbReference>
<evidence type="ECO:0000256" key="4">
    <source>
        <dbReference type="ARBA" id="ARBA00004192"/>
    </source>
</evidence>
<evidence type="ECO:0000256" key="2">
    <source>
        <dbReference type="ARBA" id="ARBA00004153"/>
    </source>
</evidence>
<dbReference type="GO" id="GO:0005524">
    <property type="term" value="F:ATP binding"/>
    <property type="evidence" value="ECO:0007669"/>
    <property type="project" value="UniProtKB-KW"/>
</dbReference>
<dbReference type="InterPro" id="IPR043504">
    <property type="entry name" value="Peptidase_S1_PA_chymotrypsin"/>
</dbReference>
<evidence type="ECO:0000256" key="48">
    <source>
        <dbReference type="ARBA" id="ARBA00023190"/>
    </source>
</evidence>
<keyword evidence="10" id="KW-0813">Transport</keyword>
<keyword evidence="31" id="KW-0720">Serine protease</keyword>
<feature type="domain" description="RdRp catalytic" evidence="59">
    <location>
        <begin position="2523"/>
        <end position="2640"/>
    </location>
</feature>
<keyword evidence="19" id="KW-1090">Inhibition of host innate immune response by virus</keyword>
<gene>
    <name evidence="63" type="primary">polyprotein</name>
</gene>
<dbReference type="SUPFAM" id="SSF56672">
    <property type="entry name" value="DNA/RNA polymerases"/>
    <property type="match status" value="1"/>
</dbReference>
<dbReference type="EMBL" id="OX394189">
    <property type="protein sequence ID" value="CAI5760841.1"/>
    <property type="molecule type" value="Genomic_RNA"/>
</dbReference>
<evidence type="ECO:0000256" key="21">
    <source>
        <dbReference type="ARBA" id="ARBA00022679"/>
    </source>
</evidence>
<evidence type="ECO:0000259" key="60">
    <source>
        <dbReference type="PROSITE" id="PS51192"/>
    </source>
</evidence>
<keyword evidence="25" id="KW-0479">Metal-binding</keyword>
<evidence type="ECO:0000256" key="32">
    <source>
        <dbReference type="ARBA" id="ARBA00022830"/>
    </source>
</evidence>
<dbReference type="Gene3D" id="3.30.70.270">
    <property type="match status" value="2"/>
</dbReference>
<keyword evidence="11" id="KW-1113">Inhibition of host RLR pathway by virus</keyword>
<keyword evidence="27" id="KW-0378">Hydrolase</keyword>
<dbReference type="InterPro" id="IPR013192">
    <property type="entry name" value="HCV_NS5A_1a"/>
</dbReference>
<proteinExistence type="predicted"/>
<dbReference type="InterPro" id="IPR009003">
    <property type="entry name" value="Peptidase_S1_PA"/>
</dbReference>
<dbReference type="Gene3D" id="3.40.50.300">
    <property type="entry name" value="P-loop containing nucleotide triphosphate hydrolases"/>
    <property type="match status" value="2"/>
</dbReference>
<dbReference type="InterPro" id="IPR043502">
    <property type="entry name" value="DNA/RNA_pol_sf"/>
</dbReference>
<dbReference type="Pfam" id="PF01542">
    <property type="entry name" value="HCV_core"/>
    <property type="match status" value="1"/>
</dbReference>
<evidence type="ECO:0000256" key="38">
    <source>
        <dbReference type="ARBA" id="ARBA00022953"/>
    </source>
</evidence>
<evidence type="ECO:0000256" key="9">
    <source>
        <dbReference type="ARBA" id="ARBA00020107"/>
    </source>
</evidence>
<dbReference type="SMART" id="SM00487">
    <property type="entry name" value="DEXDc"/>
    <property type="match status" value="1"/>
</dbReference>
<dbReference type="InterPro" id="IPR014001">
    <property type="entry name" value="Helicase_ATP-bd"/>
</dbReference>
<keyword evidence="35" id="KW-1043">Host membrane</keyword>
<evidence type="ECO:0000256" key="27">
    <source>
        <dbReference type="ARBA" id="ARBA00022801"/>
    </source>
</evidence>
<feature type="region of interest" description="Disordered" evidence="57">
    <location>
        <begin position="21"/>
        <end position="49"/>
    </location>
</feature>
<evidence type="ECO:0000256" key="10">
    <source>
        <dbReference type="ARBA" id="ARBA00022448"/>
    </source>
</evidence>
<feature type="compositionally biased region" description="Polar residues" evidence="57">
    <location>
        <begin position="2219"/>
        <end position="2233"/>
    </location>
</feature>
<dbReference type="GO" id="GO:0039520">
    <property type="term" value="P:symbiont-mediated activation of host autophagy"/>
    <property type="evidence" value="ECO:0007669"/>
    <property type="project" value="UniProtKB-KW"/>
</dbReference>
<feature type="compositionally biased region" description="Low complexity" evidence="57">
    <location>
        <begin position="2243"/>
        <end position="2253"/>
    </location>
</feature>
<evidence type="ECO:0000259" key="61">
    <source>
        <dbReference type="PROSITE" id="PS51693"/>
    </source>
</evidence>
<evidence type="ECO:0000256" key="42">
    <source>
        <dbReference type="ARBA" id="ARBA00023065"/>
    </source>
</evidence>
<feature type="domain" description="Helicase ATP-binding" evidence="60">
    <location>
        <begin position="1109"/>
        <end position="1260"/>
    </location>
</feature>
<dbReference type="GO" id="GO:0019013">
    <property type="term" value="C:viral nucleocapsid"/>
    <property type="evidence" value="ECO:0007669"/>
    <property type="project" value="UniProtKB-KW"/>
</dbReference>
<dbReference type="Pfam" id="PF01001">
    <property type="entry name" value="HCV_NS4b"/>
    <property type="match status" value="1"/>
</dbReference>
<comment type="catalytic activity">
    <reaction evidence="55">
        <text>a ribonucleoside 5'-triphosphate + H2O = a ribonucleoside 5'-diphosphate + phosphate + H(+)</text>
        <dbReference type="Rhea" id="RHEA:23680"/>
        <dbReference type="ChEBI" id="CHEBI:15377"/>
        <dbReference type="ChEBI" id="CHEBI:15378"/>
        <dbReference type="ChEBI" id="CHEBI:43474"/>
        <dbReference type="ChEBI" id="CHEBI:57930"/>
        <dbReference type="ChEBI" id="CHEBI:61557"/>
        <dbReference type="EC" id="3.6.1.15"/>
    </reaction>
</comment>
<keyword evidence="30" id="KW-0788">Thiol protease</keyword>
<keyword evidence="34" id="KW-0946">Virion</keyword>
<evidence type="ECO:0000256" key="8">
    <source>
        <dbReference type="ARBA" id="ARBA00004563"/>
    </source>
</evidence>
<dbReference type="Pfam" id="PF02907">
    <property type="entry name" value="Peptidase_S29"/>
    <property type="match status" value="1"/>
</dbReference>
<evidence type="ECO:0000259" key="62">
    <source>
        <dbReference type="PROSITE" id="PS51822"/>
    </source>
</evidence>
<dbReference type="PROSITE" id="PS51192">
    <property type="entry name" value="HELICASE_ATP_BIND_1"/>
    <property type="match status" value="1"/>
</dbReference>
<keyword evidence="37" id="KW-0694">RNA-binding</keyword>
<evidence type="ECO:0000256" key="40">
    <source>
        <dbReference type="ARBA" id="ARBA00023039"/>
    </source>
</evidence>
<dbReference type="GO" id="GO:0055036">
    <property type="term" value="C:virion membrane"/>
    <property type="evidence" value="ECO:0007669"/>
    <property type="project" value="UniProtKB-SubCell"/>
</dbReference>
<feature type="transmembrane region" description="Helical" evidence="58">
    <location>
        <begin position="699"/>
        <end position="719"/>
    </location>
</feature>
<evidence type="ECO:0000256" key="24">
    <source>
        <dbReference type="ARBA" id="ARBA00022703"/>
    </source>
</evidence>
<evidence type="ECO:0000256" key="20">
    <source>
        <dbReference type="ARBA" id="ARBA00022670"/>
    </source>
</evidence>
<evidence type="ECO:0000256" key="15">
    <source>
        <dbReference type="ARBA" id="ARBA00022561"/>
    </source>
</evidence>
<evidence type="ECO:0000256" key="41">
    <source>
        <dbReference type="ARBA" id="ARBA00023050"/>
    </source>
</evidence>
<dbReference type="InterPro" id="IPR001490">
    <property type="entry name" value="HCV_NS4b"/>
</dbReference>
<dbReference type="Gene3D" id="2.40.10.10">
    <property type="entry name" value="Trypsin-like serine proteases"/>
    <property type="match status" value="1"/>
</dbReference>
<keyword evidence="46" id="KW-0325">Glycoprotein</keyword>
<dbReference type="SUPFAM" id="SSF50494">
    <property type="entry name" value="Trypsin-like serine proteases"/>
    <property type="match status" value="1"/>
</dbReference>
<keyword evidence="23" id="KW-0548">Nucleotidyltransferase</keyword>
<feature type="compositionally biased region" description="Basic and acidic residues" evidence="57">
    <location>
        <begin position="2134"/>
        <end position="2145"/>
    </location>
</feature>
<keyword evidence="20" id="KW-0645">Protease</keyword>
<dbReference type="GO" id="GO:0006508">
    <property type="term" value="P:proteolysis"/>
    <property type="evidence" value="ECO:0007669"/>
    <property type="project" value="UniProtKB-KW"/>
</dbReference>
<dbReference type="Gene3D" id="3.30.160.890">
    <property type="entry name" value="Hepatitis C virus envelope glycoprotein E1, chain C"/>
    <property type="match status" value="1"/>
</dbReference>
<evidence type="ECO:0000259" key="59">
    <source>
        <dbReference type="PROSITE" id="PS50507"/>
    </source>
</evidence>
<organism evidence="63">
    <name type="scientific">Northern treeshrew hepacivirus</name>
    <dbReference type="NCBI Taxonomy" id="3004176"/>
    <lineage>
        <taxon>Viruses</taxon>
        <taxon>Riboviria</taxon>
        <taxon>Orthornavirae</taxon>
        <taxon>Kitrinoviricota</taxon>
        <taxon>Flasuviricetes</taxon>
        <taxon>Amarillovirales</taxon>
        <taxon>Flaviviridae</taxon>
        <taxon>Hepacivirus</taxon>
    </lineage>
</organism>
<keyword evidence="53" id="KW-1160">Virus entry into host cell</keyword>
<keyword evidence="50" id="KW-0922">Interferon antiviral system evasion</keyword>
<evidence type="ECO:0000256" key="30">
    <source>
        <dbReference type="ARBA" id="ARBA00022807"/>
    </source>
</evidence>
<evidence type="ECO:0000256" key="17">
    <source>
        <dbReference type="ARBA" id="ARBA00022581"/>
    </source>
</evidence>
<evidence type="ECO:0000256" key="44">
    <source>
        <dbReference type="ARBA" id="ARBA00023136"/>
    </source>
</evidence>
<comment type="subcellular location">
    <subcellularLocation>
        <location evidence="4">Host cytoplasm</location>
    </subcellularLocation>
    <subcellularLocation>
        <location evidence="2">Host endoplasmic reticulum membrane</location>
        <topology evidence="2">Multi-pass membrane protein</topology>
    </subcellularLocation>
    <subcellularLocation>
        <location evidence="5">Host endoplasmic reticulum membrane</location>
        <topology evidence="5">Peripheral membrane protein</topology>
    </subcellularLocation>
    <subcellularLocation>
        <location evidence="7">Host endoplasmic reticulum membrane</location>
        <topology evidence="7">Single-pass type I membrane protein</topology>
    </subcellularLocation>
    <subcellularLocation>
        <location evidence="6">Host lipid droplet</location>
    </subcellularLocation>
    <subcellularLocation>
        <location evidence="3">Host mitochondrion</location>
    </subcellularLocation>
    <subcellularLocation>
        <location evidence="1">Host nucleus</location>
    </subcellularLocation>
    <subcellularLocation>
        <location evidence="8">Virion membrane</location>
        <topology evidence="8">Single-pass type I membrane protein</topology>
    </subcellularLocation>
</comment>
<dbReference type="GO" id="GO:0019087">
    <property type="term" value="P:symbiont-mediated transformation of host cell"/>
    <property type="evidence" value="ECO:0007669"/>
    <property type="project" value="InterPro"/>
</dbReference>
<evidence type="ECO:0000256" key="50">
    <source>
        <dbReference type="ARBA" id="ARBA00023258"/>
    </source>
</evidence>
<feature type="region of interest" description="Disordered" evidence="57">
    <location>
        <begin position="2181"/>
        <end position="2254"/>
    </location>
</feature>
<evidence type="ECO:0000256" key="46">
    <source>
        <dbReference type="ARBA" id="ARBA00023180"/>
    </source>
</evidence>
<dbReference type="GO" id="GO:0046718">
    <property type="term" value="P:symbiont entry into host cell"/>
    <property type="evidence" value="ECO:0007669"/>
    <property type="project" value="UniProtKB-KW"/>
</dbReference>
<reference evidence="63" key="1">
    <citation type="submission" date="2022-12" db="EMBL/GenBank/DDBJ databases">
        <authorList>
            <person name="Jonathon C.O. Mifsud"/>
            <person name="Vincenzo A. Costa"/>
            <person name="Mary E. Petrone"/>
            <person name="Ezequiel M. Marzinelli"/>
            <person name="Edward C. Holmes"/>
            <person name="Erin Harvey"/>
        </authorList>
    </citation>
    <scope>NUCLEOTIDE SEQUENCE</scope>
</reference>
<dbReference type="InterPro" id="IPR004109">
    <property type="entry name" value="HepC_NS3_protease"/>
</dbReference>
<keyword evidence="32" id="KW-1114">Inhibition of host interferon signaling pathway by virus</keyword>
<keyword evidence="33" id="KW-0067">ATP-binding</keyword>
<feature type="domain" description="Peptidase C18" evidence="61">
    <location>
        <begin position="802"/>
        <end position="918"/>
    </location>
</feature>
<feature type="transmembrane region" description="Helical" evidence="58">
    <location>
        <begin position="725"/>
        <end position="751"/>
    </location>
</feature>
<feature type="transmembrane region" description="Helical" evidence="58">
    <location>
        <begin position="1724"/>
        <end position="1743"/>
    </location>
</feature>
<feature type="transmembrane region" description="Helical" evidence="58">
    <location>
        <begin position="2878"/>
        <end position="2896"/>
    </location>
</feature>
<dbReference type="GO" id="GO:0005198">
    <property type="term" value="F:structural molecule activity"/>
    <property type="evidence" value="ECO:0007669"/>
    <property type="project" value="InterPro"/>
</dbReference>
<evidence type="ECO:0000256" key="13">
    <source>
        <dbReference type="ARBA" id="ARBA00022506"/>
    </source>
</evidence>
<keyword evidence="21" id="KW-0808">Transferase</keyword>
<evidence type="ECO:0000256" key="54">
    <source>
        <dbReference type="ARBA" id="ARBA00023303"/>
    </source>
</evidence>
<dbReference type="GO" id="GO:0052170">
    <property type="term" value="P:symbiont-mediated suppression of host innate immune response"/>
    <property type="evidence" value="ECO:0007669"/>
    <property type="project" value="UniProtKB-KW"/>
</dbReference>
<evidence type="ECO:0000256" key="25">
    <source>
        <dbReference type="ARBA" id="ARBA00022723"/>
    </source>
</evidence>
<feature type="transmembrane region" description="Helical" evidence="58">
    <location>
        <begin position="2715"/>
        <end position="2738"/>
    </location>
</feature>
<evidence type="ECO:0000256" key="29">
    <source>
        <dbReference type="ARBA" id="ARBA00022806"/>
    </source>
</evidence>
<evidence type="ECO:0000256" key="56">
    <source>
        <dbReference type="ARBA" id="ARBA00047984"/>
    </source>
</evidence>
<feature type="transmembrane region" description="Helical" evidence="58">
    <location>
        <begin position="1539"/>
        <end position="1560"/>
    </location>
</feature>
<evidence type="ECO:0000256" key="23">
    <source>
        <dbReference type="ARBA" id="ARBA00022695"/>
    </source>
</evidence>
<feature type="transmembrane region" description="Helical" evidence="58">
    <location>
        <begin position="1699"/>
        <end position="1718"/>
    </location>
</feature>
<keyword evidence="29" id="KW-0347">Helicase</keyword>
<keyword evidence="14" id="KW-1170">Fusion of virus membrane with host endosomal membrane</keyword>
<dbReference type="Pfam" id="PF08300">
    <property type="entry name" value="HCV_NS5a_1a"/>
    <property type="match status" value="1"/>
</dbReference>
<dbReference type="InterPro" id="IPR007094">
    <property type="entry name" value="RNA-dir_pol_PSvirus"/>
</dbReference>
<dbReference type="GO" id="GO:0003723">
    <property type="term" value="F:RNA binding"/>
    <property type="evidence" value="ECO:0007669"/>
    <property type="project" value="UniProtKB-KW"/>
</dbReference>
<dbReference type="InterPro" id="IPR043128">
    <property type="entry name" value="Rev_trsase/Diguanyl_cyclase"/>
</dbReference>
<feature type="domain" description="Peptidase S29" evidence="62">
    <location>
        <begin position="919"/>
        <end position="1099"/>
    </location>
</feature>
<evidence type="ECO:0000256" key="7">
    <source>
        <dbReference type="ARBA" id="ARBA00004482"/>
    </source>
</evidence>
<dbReference type="GO" id="GO:0039654">
    <property type="term" value="P:fusion of virus membrane with host endosome membrane"/>
    <property type="evidence" value="ECO:0007669"/>
    <property type="project" value="UniProtKB-KW"/>
</dbReference>
<dbReference type="GO" id="GO:0039694">
    <property type="term" value="P:viral RNA genome replication"/>
    <property type="evidence" value="ECO:0007669"/>
    <property type="project" value="InterPro"/>
</dbReference>
<keyword evidence="41" id="KW-1072">Activation of host autophagy by virus</keyword>
<dbReference type="GO" id="GO:0034220">
    <property type="term" value="P:monoatomic ion transmembrane transport"/>
    <property type="evidence" value="ECO:0007669"/>
    <property type="project" value="UniProtKB-KW"/>
</dbReference>
<keyword evidence="17" id="KW-0945">Host-virus interaction</keyword>
<keyword evidence="47" id="KW-1038">Host endoplasmic reticulum</keyword>
<keyword evidence="52" id="KW-0899">Viral immunoevasion</keyword>
<keyword evidence="16" id="KW-1048">Host nucleus</keyword>
<keyword evidence="43" id="KW-0543">Viral nucleoprotein</keyword>
<dbReference type="PROSITE" id="PS51693">
    <property type="entry name" value="HCV_NS2_PRO"/>
    <property type="match status" value="1"/>
</dbReference>
<feature type="transmembrane region" description="Helical" evidence="58">
    <location>
        <begin position="633"/>
        <end position="657"/>
    </location>
</feature>
<dbReference type="GO" id="GO:0044167">
    <property type="term" value="C:host cell endoplasmic reticulum membrane"/>
    <property type="evidence" value="ECO:0007669"/>
    <property type="project" value="UniProtKB-SubCell"/>
</dbReference>
<keyword evidence="45" id="KW-1045">Host mitochondrion</keyword>
<evidence type="ECO:0000256" key="39">
    <source>
        <dbReference type="ARBA" id="ARBA00022989"/>
    </source>
</evidence>
<dbReference type="SUPFAM" id="SSF52540">
    <property type="entry name" value="P-loop containing nucleoside triphosphate hydrolases"/>
    <property type="match status" value="2"/>
</dbReference>
<keyword evidence="51" id="KW-0687">Ribonucleoprotein</keyword>
<dbReference type="CDD" id="cd23202">
    <property type="entry name" value="Hepacivirus_RdRp"/>
    <property type="match status" value="1"/>
</dbReference>
<keyword evidence="39 58" id="KW-1133">Transmembrane helix</keyword>
<accession>A0A9C7GXA7</accession>
<dbReference type="InterPro" id="IPR038170">
    <property type="entry name" value="NS5A_1a_sf"/>
</dbReference>
<keyword evidence="38" id="KW-0693">Viral RNA replication</keyword>
<keyword evidence="49" id="KW-1035">Host cytoplasm</keyword>
<keyword evidence="13" id="KW-1168">Fusion of virus membrane with host membrane</keyword>
<evidence type="ECO:0000256" key="49">
    <source>
        <dbReference type="ARBA" id="ARBA00023200"/>
    </source>
</evidence>
<evidence type="ECO:0000256" key="51">
    <source>
        <dbReference type="ARBA" id="ARBA00023274"/>
    </source>
</evidence>
<evidence type="ECO:0000256" key="22">
    <source>
        <dbReference type="ARBA" id="ARBA00022692"/>
    </source>
</evidence>
<dbReference type="InterPro" id="IPR002518">
    <property type="entry name" value="HCV_NS2"/>
</dbReference>
<evidence type="ECO:0000256" key="45">
    <source>
        <dbReference type="ARBA" id="ARBA00023147"/>
    </source>
</evidence>
<keyword evidence="42" id="KW-0406">Ion transport</keyword>
<dbReference type="Gene3D" id="1.10.820.10">
    <property type="entry name" value="RNA Helicase Chain A , domain 3"/>
    <property type="match status" value="1"/>
</dbReference>
<feature type="transmembrane region" description="Helical" evidence="58">
    <location>
        <begin position="1755"/>
        <end position="1778"/>
    </location>
</feature>
<dbReference type="Pfam" id="PF01539">
    <property type="entry name" value="HCV_env"/>
    <property type="match status" value="1"/>
</dbReference>
<evidence type="ECO:0000256" key="28">
    <source>
        <dbReference type="ARBA" id="ARBA00022804"/>
    </source>
</evidence>
<dbReference type="InterPro" id="IPR002166">
    <property type="entry name" value="RNA_pol_HCV"/>
</dbReference>
<keyword evidence="36" id="KW-0261">Viral envelope protein</keyword>
<evidence type="ECO:0000256" key="3">
    <source>
        <dbReference type="ARBA" id="ARBA00004181"/>
    </source>
</evidence>
<evidence type="ECO:0000256" key="37">
    <source>
        <dbReference type="ARBA" id="ARBA00022884"/>
    </source>
</evidence>
<name>A0A9C7GXA7_9FLAV</name>
<evidence type="ECO:0000256" key="26">
    <source>
        <dbReference type="ARBA" id="ARBA00022741"/>
    </source>
</evidence>
<evidence type="ECO:0000256" key="16">
    <source>
        <dbReference type="ARBA" id="ARBA00022562"/>
    </source>
</evidence>
<dbReference type="GO" id="GO:1990904">
    <property type="term" value="C:ribonucleoprotein complex"/>
    <property type="evidence" value="ECO:0007669"/>
    <property type="project" value="UniProtKB-KW"/>
</dbReference>
<evidence type="ECO:0000256" key="11">
    <source>
        <dbReference type="ARBA" id="ARBA00022482"/>
    </source>
</evidence>
<feature type="compositionally biased region" description="Low complexity" evidence="57">
    <location>
        <begin position="34"/>
        <end position="43"/>
    </location>
</feature>
<dbReference type="Gene3D" id="2.40.10.120">
    <property type="match status" value="1"/>
</dbReference>
<feature type="transmembrane region" description="Helical" evidence="58">
    <location>
        <begin position="763"/>
        <end position="784"/>
    </location>
</feature>
<dbReference type="InterPro" id="IPR002519">
    <property type="entry name" value="HCV_Env"/>
</dbReference>
<dbReference type="GO" id="GO:0015267">
    <property type="term" value="F:channel activity"/>
    <property type="evidence" value="ECO:0007669"/>
    <property type="project" value="UniProtKB-KW"/>
</dbReference>
<evidence type="ECO:0000256" key="6">
    <source>
        <dbReference type="ARBA" id="ARBA00004338"/>
    </source>
</evidence>
<evidence type="ECO:0000256" key="19">
    <source>
        <dbReference type="ARBA" id="ARBA00022632"/>
    </source>
</evidence>
<dbReference type="Pfam" id="PF00998">
    <property type="entry name" value="RdRP_3"/>
    <property type="match status" value="1"/>
</dbReference>
<evidence type="ECO:0000256" key="1">
    <source>
        <dbReference type="ARBA" id="ARBA00004147"/>
    </source>
</evidence>
<keyword evidence="24" id="KW-0053">Apoptosis</keyword>
<dbReference type="GO" id="GO:0003968">
    <property type="term" value="F:RNA-directed RNA polymerase activity"/>
    <property type="evidence" value="ECO:0007669"/>
    <property type="project" value="UniProtKB-KW"/>
</dbReference>
<dbReference type="InterPro" id="IPR027417">
    <property type="entry name" value="P-loop_NTPase"/>
</dbReference>
<comment type="catalytic activity">
    <reaction evidence="56">
        <text>ATP + H2O = ADP + phosphate + H(+)</text>
        <dbReference type="Rhea" id="RHEA:13065"/>
        <dbReference type="ChEBI" id="CHEBI:15377"/>
        <dbReference type="ChEBI" id="CHEBI:15378"/>
        <dbReference type="ChEBI" id="CHEBI:30616"/>
        <dbReference type="ChEBI" id="CHEBI:43474"/>
        <dbReference type="ChEBI" id="CHEBI:456216"/>
        <dbReference type="EC" id="3.6.4.13"/>
    </reaction>
</comment>
<evidence type="ECO:0000256" key="43">
    <source>
        <dbReference type="ARBA" id="ARBA00023086"/>
    </source>
</evidence>
<dbReference type="InterPro" id="IPR002521">
    <property type="entry name" value="HCV_Core_C"/>
</dbReference>
<keyword evidence="44 58" id="KW-0472">Membrane</keyword>
<sequence length="2897" mass="318361">MGTSVGWPGVGLPCVLPDRVLPQGPSVRLHRNMSTRSKSSSNNNKRKPLGKVVGGVYVVNAKKTAEFGGKRKVPRRRRRDQGGWRRTVIGGADPWVRTAFQAVLPSAAHGPGDPRRKSRLLGHIVDGALGYATDLVHHIPIVGPLIGHPCRWVCRMVRGLEDASNSVTGTVGIHLFVLALLSCMLPQTSGFVPLTNCCNSSQVGYCSEQTCLHDTGCVICTVEGERTICWEPAGPMVSHHPNYTGVDEWLAHHIDFVSGVIYACDLASMHEVCGVAAVMSRLAMDWMPSSVVLNTTGDCYLLVDSGVAPSLIGFFDWVSREVSAIAATVDFLFKIPSAVAYAFGQRHFVTIAAICGLALNGNVVKAIALAVLYVEAAVAAPVSNGTGSLFYAYRDVTDLECSPLVQPPPCPLFFYDHNITAIWCFNPPMGHIYRPDTVRSNQSIPLLTEYATMNRKAFGGWGCVVRWQNDSQACCSLRKVPDFCRGCASDCSWMDRRMTYERCGTTPWLSTACWPYDPENRTCSALRVAWISMRGWQPLDLMPQGEMYISSGKWFHYTYNTTALAMLPPAHWARLPGSPRLYRGSWYWVPRGFYSDYRDLSTGLISKDAKHQNYQVAYSATGAFQIAGVTVHIVLVAVLAALGARWTLFLVALWLWLPSFADAIPTSYVAATAAAQFEEAWVRATIFVLVLKWRKLSPLLAGHPVWLCILAYQVVVVDALHLQDIAVACFFSGLVTVWLGAASTVLPFLMLTHSYIRHRFEAWAYAHADRSILFLAVLLVPKAVSVCAAYFWLFYLTWLGLAQGLVFLLAPRSKLGLHKTIGWLSRQSRRVLRLARPLVIWAAAERGVYWYEHLDGKLEYDCEYRDPYFPLRTQIIEVEDAGRMLACGDAIKGHPVFCRAGTKVRAGIGQLARGWTRNAPFSVKTVTHRGDLKCLGLSVIGSDSSVHNGSIVIMGSAMRSWMGFGYGGCLLTCYHGARGRHIALKEGALPPISHDKTRDIVRYPLPQGLQCLEPCECALQTAYLVTRFGNLIGITCSGGKFINTTPLTLREAKGSSGAPVICKCGKVKGMMVSVRSSRGAVSSINLVTLSSTDTEETSPHEGWSADYPVVPKKDKEVKHLVAPTGSGKSTKLPMHYYRAGYRVLVLNPSVATTMSMGPYIKAAYGLTPNVICGDTKAMTGCRLTYSTYGMFLATGGKIEADVIICDECHSTDATTVLGIGTALHAFEDSPKGKLLILATATPPGTPITPHPDITQIQLDDKGDIPFHGKKIPLDRLRKGRHLIFQASKKHCEELAKTLQDHGVKAVYYYRGRPVSVIPTSGDVVVVATDALMTGYTGNFDSVYDCCLTVEAKLEVDMAPTFSVDVVTVPADTVCRMQRRGRTGRGAPGIYYYVASGAAANGVVPTAAVYEAFDSGLAYFGMTTAEVATALDFYREQSITPSFLCNLGEVQAVFDTLGYVPHAQVARMKNRVENYVYLHAAQYEVAQQAKAQAPSDDPRWKGLNGSNPFPLLFNLTKTDPAKVTSCELANKITACYEEFYASYSVTFAGVGLAVAACYMAVDMFGNIVIKRVFTLTQDSTATHSVPTPDLFDGETEECHLDVIADMALHMKDMLGRAAASMAVTLGHQPDPLVFARAFVPHILAAIQYFAGLTTMSDAPALGCVLGFVGGMLSPLPLKCNLFLTCLGGAFASRLTGQRGAAAFAVAGGLGAMLSATSLVGLAGEIFSVYSSTTATALVVLKLIDGQMPTFSEWTSLLFNLTSPGGMLVGAAAAALIGFVTKAENNVWMNRLLSMLNRGTTCDEYFVAVTTLRQKVITLLEKCNIWEIFRTLAGWLNDPEDDLCSPRSVFYDYLEHIGRLMRIIVEFARSVCRSITQVPGMPIFSCTRAYRGPWRGSGVVRVICECGAEGTWLVEEGKAKKINVPKRCSAYWSRGVPINNTFSGSAAPAPCGWSTMAVNNGFDSYVVYEKRGDDVWVTKVSNPDQVIECHCPELVSAVMVDGVQIKCLGGTGWEQAGAYRVRLRTVDGIKEAKLPLNLSDYKLKEGTVKTNPVTTPPEVLRPVQLTARAVNLETVKSDAESVDSVEAYRQKSRAMRKSGMDQLDQALERPRRRGSFDDTIAMLKATKFELPPCKPSDPDRTSLKKAMENPVEMPPPATQLRRRRYIDDGLDVAKLRQMSKHLNIGNEVRKQNGLPAVDDLDPKSSSSSSNITFEEFSSTSVATIESTNTGPSSEPSKGVKETSESEWTTTTNSSEMPCAARIRIKPAAPVRPVKVRQKFSGTLPKVKPTEPDAYSLASSSWTDCSDQDQECSLSYLWDLGDSVYRTGQRAASAVRTLTHGMMRVRPLAYVTTPESLKDRAVKVTTRRSREVIPALQRQYNKAMKKALELSLREWSLDEALAHTANKTAKSAVTGATAATLKSGNTKVVQEIYDNLGMGKIEEPWNQVNIMPKQEVFVKTPKKPTKKPARIIAYPHLEMRVAEKMVLGEIAPAVVKAVCGEAYGFQYTPKQRVNRLLEMWKSKSEPIGFTCDTVCFDSTITPEDMDWECNLYSAATPNNFTKIRIKALHERLYKSGPMMMQGKYCGIRNCRASGVFTTSSSNTMTCFMKVNAAAEVAGLKNPSWLVNGDDCVCISESRGPDIDQKAMEIFALAMKQMGAPQGEVPKPLYSLELLDSCSSNVSVAQTSKGQYHYLTRDPSIPLARASVEGKRFNPLGTWLGYILANYPAIWVSRILCVQFLANLMTQDDVSEITFEWYGNNYTVPLESIPYIIQALHGQQCWDILQYTPREVNRVGQALNDITMKPLRYWKRLARSVLASCRRRKGILRFLGNTLLCWVHHDKVKLDQRLVAKATEFNPFDPHRCDERIDVFKHRPVSLKRMLLYFALGILGGYAAWLLAS</sequence>
<evidence type="ECO:0000256" key="34">
    <source>
        <dbReference type="ARBA" id="ARBA00022844"/>
    </source>
</evidence>
<evidence type="ECO:0000256" key="58">
    <source>
        <dbReference type="SAM" id="Phobius"/>
    </source>
</evidence>
<dbReference type="GO" id="GO:0044186">
    <property type="term" value="C:host cell lipid droplet"/>
    <property type="evidence" value="ECO:0007669"/>
    <property type="project" value="UniProtKB-SubCell"/>
</dbReference>
<dbReference type="GO" id="GO:0042025">
    <property type="term" value="C:host cell nucleus"/>
    <property type="evidence" value="ECO:0007669"/>
    <property type="project" value="UniProtKB-SubCell"/>
</dbReference>
<protein>
    <recommendedName>
        <fullName evidence="9">Genome polyprotein</fullName>
    </recommendedName>
</protein>
<evidence type="ECO:0000256" key="5">
    <source>
        <dbReference type="ARBA" id="ARBA00004291"/>
    </source>
</evidence>
<keyword evidence="15" id="KW-0167">Capsid protein</keyword>
<keyword evidence="48" id="KW-1041">Host lipid droplet</keyword>
<evidence type="ECO:0000256" key="53">
    <source>
        <dbReference type="ARBA" id="ARBA00023296"/>
    </source>
</evidence>
<keyword evidence="12" id="KW-0696">RNA-directed RNA polymerase</keyword>
<feature type="region of interest" description="Disordered" evidence="57">
    <location>
        <begin position="2127"/>
        <end position="2153"/>
    </location>
</feature>
<evidence type="ECO:0000256" key="36">
    <source>
        <dbReference type="ARBA" id="ARBA00022879"/>
    </source>
</evidence>
<evidence type="ECO:0000256" key="57">
    <source>
        <dbReference type="SAM" id="MobiDB-lite"/>
    </source>
</evidence>
<keyword evidence="28" id="KW-1161">Viral attachment to host cell</keyword>
<feature type="compositionally biased region" description="Low complexity" evidence="57">
    <location>
        <begin position="2202"/>
        <end position="2218"/>
    </location>
</feature>
<keyword evidence="18" id="KW-1162">Viral penetration into host cytoplasm</keyword>
<dbReference type="GO" id="GO:0008270">
    <property type="term" value="F:zinc ion binding"/>
    <property type="evidence" value="ECO:0007669"/>
    <property type="project" value="InterPro"/>
</dbReference>
<dbReference type="PROSITE" id="PS51822">
    <property type="entry name" value="HV_PV_NS3_PRO"/>
    <property type="match status" value="1"/>
</dbReference>
<dbReference type="GO" id="GO:0004197">
    <property type="term" value="F:cysteine-type endopeptidase activity"/>
    <property type="evidence" value="ECO:0007669"/>
    <property type="project" value="InterPro"/>
</dbReference>
<keyword evidence="26" id="KW-0547">Nucleotide-binding</keyword>
<dbReference type="PROSITE" id="PS50507">
    <property type="entry name" value="RDRP_SSRNA_POS"/>
    <property type="match status" value="1"/>
</dbReference>